<evidence type="ECO:0000313" key="1">
    <source>
        <dbReference type="EMBL" id="BDS15014.1"/>
    </source>
</evidence>
<dbReference type="EMBL" id="AP026867">
    <property type="protein sequence ID" value="BDS15014.1"/>
    <property type="molecule type" value="Genomic_DNA"/>
</dbReference>
<sequence>MILCLLQNGTETTKVSYNFAFKQEIVLFLVYNTSLFNNKRLLMLCY</sequence>
<dbReference type="KEGG" id="aup:AsAng_0057960"/>
<keyword evidence="2" id="KW-1185">Reference proteome</keyword>
<name>A0A915YKQ9_9BACT</name>
<dbReference type="AlphaFoldDB" id="A0A915YKQ9"/>
<dbReference type="Proteomes" id="UP001060919">
    <property type="component" value="Chromosome"/>
</dbReference>
<evidence type="ECO:0000313" key="2">
    <source>
        <dbReference type="Proteomes" id="UP001060919"/>
    </source>
</evidence>
<reference evidence="1" key="1">
    <citation type="submission" date="2022-09" db="EMBL/GenBank/DDBJ databases">
        <title>Aureispira anguillicida sp. nov., isolated from Leptocephalus of Japanese eel Anguilla japonica.</title>
        <authorList>
            <person name="Yuasa K."/>
            <person name="Mekata T."/>
            <person name="Ikunari K."/>
        </authorList>
    </citation>
    <scope>NUCLEOTIDE SEQUENCE</scope>
    <source>
        <strain evidence="1">EL160426</strain>
    </source>
</reference>
<protein>
    <submittedName>
        <fullName evidence="1">Uncharacterized protein</fullName>
    </submittedName>
</protein>
<organism evidence="1 2">
    <name type="scientific">Aureispira anguillae</name>
    <dbReference type="NCBI Taxonomy" id="2864201"/>
    <lineage>
        <taxon>Bacteria</taxon>
        <taxon>Pseudomonadati</taxon>
        <taxon>Bacteroidota</taxon>
        <taxon>Saprospiria</taxon>
        <taxon>Saprospirales</taxon>
        <taxon>Saprospiraceae</taxon>
        <taxon>Aureispira</taxon>
    </lineage>
</organism>
<proteinExistence type="predicted"/>
<gene>
    <name evidence="1" type="ORF">AsAng_0057960</name>
</gene>
<accession>A0A915YKQ9</accession>